<dbReference type="RefSeq" id="WP_285344169.1">
    <property type="nucleotide sequence ID" value="NZ_JASITI010000030.1"/>
</dbReference>
<reference evidence="2 3" key="1">
    <citation type="submission" date="2023-05" db="EMBL/GenBank/DDBJ databases">
        <title>Sequencing and Assembly of Streptomyces sp. NP73.</title>
        <authorList>
            <person name="Konwar A.N."/>
            <person name="Saikia K."/>
            <person name="Thakur D."/>
        </authorList>
    </citation>
    <scope>NUCLEOTIDE SEQUENCE [LARGE SCALE GENOMIC DNA]</scope>
    <source>
        <strain evidence="2 3">NP73</strain>
    </source>
</reference>
<feature type="compositionally biased region" description="Polar residues" evidence="1">
    <location>
        <begin position="12"/>
        <end position="22"/>
    </location>
</feature>
<feature type="region of interest" description="Disordered" evidence="1">
    <location>
        <begin position="1"/>
        <end position="41"/>
    </location>
</feature>
<evidence type="ECO:0000313" key="3">
    <source>
        <dbReference type="Proteomes" id="UP001223390"/>
    </source>
</evidence>
<protein>
    <recommendedName>
        <fullName evidence="4">Transposase</fullName>
    </recommendedName>
</protein>
<evidence type="ECO:0000256" key="1">
    <source>
        <dbReference type="SAM" id="MobiDB-lite"/>
    </source>
</evidence>
<dbReference type="Proteomes" id="UP001223390">
    <property type="component" value="Unassembled WGS sequence"/>
</dbReference>
<organism evidence="2 3">
    <name type="scientific">Streptomyces katrae</name>
    <dbReference type="NCBI Taxonomy" id="68223"/>
    <lineage>
        <taxon>Bacteria</taxon>
        <taxon>Bacillati</taxon>
        <taxon>Actinomycetota</taxon>
        <taxon>Actinomycetes</taxon>
        <taxon>Kitasatosporales</taxon>
        <taxon>Streptomycetaceae</taxon>
        <taxon>Streptomyces</taxon>
    </lineage>
</organism>
<evidence type="ECO:0008006" key="4">
    <source>
        <dbReference type="Google" id="ProtNLM"/>
    </source>
</evidence>
<proteinExistence type="predicted"/>
<name>A0ABT7GXU7_9ACTN</name>
<keyword evidence="3" id="KW-1185">Reference proteome</keyword>
<accession>A0ABT7GXU7</accession>
<evidence type="ECO:0000313" key="2">
    <source>
        <dbReference type="EMBL" id="MDK9498414.1"/>
    </source>
</evidence>
<sequence length="41" mass="4499">MKGRARTEGAPATNTKTVSPNVQLHFKPDDAPSSLHPTRKR</sequence>
<comment type="caution">
    <text evidence="2">The sequence shown here is derived from an EMBL/GenBank/DDBJ whole genome shotgun (WGS) entry which is preliminary data.</text>
</comment>
<gene>
    <name evidence="2" type="ORF">QEZ40_003596</name>
</gene>
<dbReference type="EMBL" id="JASITI010000030">
    <property type="protein sequence ID" value="MDK9498414.1"/>
    <property type="molecule type" value="Genomic_DNA"/>
</dbReference>